<reference evidence="15 17" key="1">
    <citation type="journal article" date="2014" name="Int. J. Syst. Evol. Microbiol.">
        <title>Complete genome sequence of Corynebacterium casei LMG S-19264T (=DSM 44701T), isolated from a smear-ripened cheese.</title>
        <authorList>
            <consortium name="US DOE Joint Genome Institute (JGI-PGF)"/>
            <person name="Walter F."/>
            <person name="Albersmeier A."/>
            <person name="Kalinowski J."/>
            <person name="Ruckert C."/>
        </authorList>
    </citation>
    <scope>NUCLEOTIDE SEQUENCE [LARGE SCALE GENOMIC DNA]</scope>
    <source>
        <strain evidence="15 17">CGMCC 1.7029</strain>
    </source>
</reference>
<dbReference type="InterPro" id="IPR000795">
    <property type="entry name" value="T_Tr_GTP-bd_dom"/>
</dbReference>
<evidence type="ECO:0000256" key="9">
    <source>
        <dbReference type="ARBA" id="ARBA00029554"/>
    </source>
</evidence>
<dbReference type="Gene3D" id="2.40.30.10">
    <property type="entry name" value="Translation factors"/>
    <property type="match status" value="2"/>
</dbReference>
<dbReference type="NCBIfam" id="NF009373">
    <property type="entry name" value="PRK12736.1"/>
    <property type="match status" value="1"/>
</dbReference>
<evidence type="ECO:0000256" key="5">
    <source>
        <dbReference type="ARBA" id="ARBA00022801"/>
    </source>
</evidence>
<dbReference type="NCBIfam" id="TIGR00485">
    <property type="entry name" value="EF-Tu"/>
    <property type="match status" value="1"/>
</dbReference>
<dbReference type="CDD" id="cd01884">
    <property type="entry name" value="EF_Tu"/>
    <property type="match status" value="1"/>
</dbReference>
<accession>A0A917YLN5</accession>
<evidence type="ECO:0000256" key="2">
    <source>
        <dbReference type="ARBA" id="ARBA00022723"/>
    </source>
</evidence>
<dbReference type="InterPro" id="IPR009000">
    <property type="entry name" value="Transl_B-barrel_sf"/>
</dbReference>
<evidence type="ECO:0000313" key="17">
    <source>
        <dbReference type="Proteomes" id="UP000598196"/>
    </source>
</evidence>
<dbReference type="EC" id="3.6.5.3" evidence="13"/>
<dbReference type="InterPro" id="IPR031157">
    <property type="entry name" value="G_TR_CS"/>
</dbReference>
<comment type="caution">
    <text evidence="15">The sequence shown here is derived from an EMBL/GenBank/DDBJ whole genome shotgun (WGS) entry which is preliminary data.</text>
</comment>
<feature type="binding site" evidence="13">
    <location>
        <begin position="19"/>
        <end position="26"/>
    </location>
    <ligand>
        <name>GTP</name>
        <dbReference type="ChEBI" id="CHEBI:37565"/>
    </ligand>
</feature>
<dbReference type="PANTHER" id="PTHR43721:SF22">
    <property type="entry name" value="ELONGATION FACTOR TU, MITOCHONDRIAL"/>
    <property type="match status" value="1"/>
</dbReference>
<dbReference type="FunFam" id="3.40.50.300:FF:000003">
    <property type="entry name" value="Elongation factor Tu"/>
    <property type="match status" value="1"/>
</dbReference>
<dbReference type="Proteomes" id="UP000598196">
    <property type="component" value="Unassembled WGS sequence"/>
</dbReference>
<dbReference type="Pfam" id="PF00009">
    <property type="entry name" value="GTP_EFTU"/>
    <property type="match status" value="1"/>
</dbReference>
<dbReference type="RefSeq" id="WP_146287378.1">
    <property type="nucleotide sequence ID" value="NZ_BMLP01000006.1"/>
</dbReference>
<dbReference type="SUPFAM" id="SSF50465">
    <property type="entry name" value="EF-Tu/eEF-1alpha/eIF2-gamma C-terminal domain"/>
    <property type="match status" value="1"/>
</dbReference>
<comment type="function">
    <text evidence="10">May play an important regulatory role in cell growth and in the bacterial response to nutrient deprivation.</text>
</comment>
<dbReference type="Pfam" id="PF03143">
    <property type="entry name" value="GTP_EFTU_D3"/>
    <property type="match status" value="1"/>
</dbReference>
<dbReference type="PRINTS" id="PR00315">
    <property type="entry name" value="ELONGATNFCT"/>
</dbReference>
<dbReference type="Gene3D" id="3.40.50.300">
    <property type="entry name" value="P-loop containing nucleotide triphosphate hydrolases"/>
    <property type="match status" value="1"/>
</dbReference>
<evidence type="ECO:0000313" key="15">
    <source>
        <dbReference type="EMBL" id="GGO35300.1"/>
    </source>
</evidence>
<evidence type="ECO:0000256" key="1">
    <source>
        <dbReference type="ARBA" id="ARBA00007249"/>
    </source>
</evidence>
<organism evidence="15 17">
    <name type="scientific">Gemmobacter aquaticus</name>
    <dbReference type="NCBI Taxonomy" id="490185"/>
    <lineage>
        <taxon>Bacteria</taxon>
        <taxon>Pseudomonadati</taxon>
        <taxon>Pseudomonadota</taxon>
        <taxon>Alphaproteobacteria</taxon>
        <taxon>Rhodobacterales</taxon>
        <taxon>Paracoccaceae</taxon>
        <taxon>Gemmobacter</taxon>
    </lineage>
</organism>
<dbReference type="InterPro" id="IPR027417">
    <property type="entry name" value="P-loop_NTPase"/>
</dbReference>
<gene>
    <name evidence="15" type="primary">tufA1</name>
    <name evidence="13" type="synonym">tuf</name>
    <name evidence="15" type="ORF">GCM10010991_27410</name>
    <name evidence="16" type="ORF">GCM10010991_37770</name>
</gene>
<evidence type="ECO:0000313" key="16">
    <source>
        <dbReference type="EMBL" id="GGO39229.1"/>
    </source>
</evidence>
<comment type="subunit">
    <text evidence="12">(Microbial infection) Upon infection by bacteriophage Qbeta, part of the viral RNA-dependent RNA polymerase complex, the other subunits are the viral replicase catalytic subunit (AC P14647), host ribosomal protein S1 and EF-Ts.</text>
</comment>
<dbReference type="FunFam" id="2.40.30.10:FF:000001">
    <property type="entry name" value="Elongation factor Tu"/>
    <property type="match status" value="1"/>
</dbReference>
<evidence type="ECO:0000256" key="7">
    <source>
        <dbReference type="ARBA" id="ARBA00022917"/>
    </source>
</evidence>
<comment type="subunit">
    <text evidence="11">Monomer. Heterotetramer composed of two EF-Ts.EF-Tu dimer complexes.</text>
</comment>
<dbReference type="InterPro" id="IPR004541">
    <property type="entry name" value="Transl_elong_EFTu/EF1A_bac/org"/>
</dbReference>
<keyword evidence="2 13" id="KW-0479">Metal-binding</keyword>
<keyword evidence="8 13" id="KW-0342">GTP-binding</keyword>
<evidence type="ECO:0000256" key="10">
    <source>
        <dbReference type="ARBA" id="ARBA00058140"/>
    </source>
</evidence>
<dbReference type="SUPFAM" id="SSF52540">
    <property type="entry name" value="P-loop containing nucleoside triphosphate hydrolases"/>
    <property type="match status" value="1"/>
</dbReference>
<keyword evidence="13" id="KW-0963">Cytoplasm</keyword>
<sequence length="391" mass="42810">MAKAKFERNKPHVNIGTIGHVDHGKTTLTAAITKYFGEFRAYDQIDGAPEERARGITISTAHVEYESEARHYAHVDCPGHADYVKNMITGAAQMDGAILVVSAADGPMPQTREHILLGRQVGIPYMVVFMNKVDQVDDPELLELVEMEIRELLSSYDYPGDDIPIIKGSALHAMNGTEKAIGEDAIKALIAAVDEYIPTPARAVDQPFLMPVEDVFSISGRGTVATGRIERGVVKVGEELEIVGIRPSKKTVCTGVEMFRKLLDQGEAGDNVGLLLRGVDRDGIERGQVLCKPGSVKPHTKFEAEAYILTKEEGGRHTPFFANYRPQFYFRTTDVTGTVELPEGTEMVMPGDNLKFNVSLIAPIAMEEKLRFAIREGGRTVGAGVVSKIIE</sequence>
<name>A0A917YLN5_9RHOB</name>
<feature type="binding site" evidence="13">
    <location>
        <position position="26"/>
    </location>
    <ligand>
        <name>Mg(2+)</name>
        <dbReference type="ChEBI" id="CHEBI:18420"/>
    </ligand>
</feature>
<dbReference type="InterPro" id="IPR004160">
    <property type="entry name" value="Transl_elong_EFTu/EF1A_C"/>
</dbReference>
<evidence type="ECO:0000256" key="13">
    <source>
        <dbReference type="HAMAP-Rule" id="MF_00118"/>
    </source>
</evidence>
<dbReference type="InterPro" id="IPR009001">
    <property type="entry name" value="Transl_elong_EF1A/Init_IF2_C"/>
</dbReference>
<dbReference type="OrthoDB" id="9803139at2"/>
<dbReference type="NCBIfam" id="TIGR00231">
    <property type="entry name" value="small_GTP"/>
    <property type="match status" value="1"/>
</dbReference>
<evidence type="ECO:0000256" key="12">
    <source>
        <dbReference type="ARBA" id="ARBA00064283"/>
    </source>
</evidence>
<feature type="binding site" evidence="13">
    <location>
        <begin position="131"/>
        <end position="134"/>
    </location>
    <ligand>
        <name>GTP</name>
        <dbReference type="ChEBI" id="CHEBI:37565"/>
    </ligand>
</feature>
<keyword evidence="5 13" id="KW-0378">Hydrolase</keyword>
<evidence type="ECO:0000256" key="11">
    <source>
        <dbReference type="ARBA" id="ARBA00063778"/>
    </source>
</evidence>
<dbReference type="InterPro" id="IPR005225">
    <property type="entry name" value="Small_GTP-bd"/>
</dbReference>
<comment type="subcellular location">
    <subcellularLocation>
        <location evidence="13">Cytoplasm</location>
    </subcellularLocation>
</comment>
<dbReference type="PROSITE" id="PS51722">
    <property type="entry name" value="G_TR_2"/>
    <property type="match status" value="1"/>
</dbReference>
<feature type="binding site" evidence="13">
    <location>
        <begin position="76"/>
        <end position="80"/>
    </location>
    <ligand>
        <name>GTP</name>
        <dbReference type="ChEBI" id="CHEBI:37565"/>
    </ligand>
</feature>
<dbReference type="GO" id="GO:0003746">
    <property type="term" value="F:translation elongation factor activity"/>
    <property type="evidence" value="ECO:0007669"/>
    <property type="project" value="UniProtKB-UniRule"/>
</dbReference>
<dbReference type="GO" id="GO:0000287">
    <property type="term" value="F:magnesium ion binding"/>
    <property type="evidence" value="ECO:0007669"/>
    <property type="project" value="UniProtKB-UniRule"/>
</dbReference>
<dbReference type="GO" id="GO:0005525">
    <property type="term" value="F:GTP binding"/>
    <property type="evidence" value="ECO:0007669"/>
    <property type="project" value="UniProtKB-UniRule"/>
</dbReference>
<dbReference type="CDD" id="cd03697">
    <property type="entry name" value="EFTU_II"/>
    <property type="match status" value="1"/>
</dbReference>
<evidence type="ECO:0000256" key="6">
    <source>
        <dbReference type="ARBA" id="ARBA00022842"/>
    </source>
</evidence>
<dbReference type="Pfam" id="PF03144">
    <property type="entry name" value="GTP_EFTU_D2"/>
    <property type="match status" value="1"/>
</dbReference>
<dbReference type="InterPro" id="IPR050055">
    <property type="entry name" value="EF-Tu_GTPase"/>
</dbReference>
<feature type="domain" description="Tr-type G" evidence="14">
    <location>
        <begin position="10"/>
        <end position="201"/>
    </location>
</feature>
<dbReference type="EMBL" id="BMLP01000017">
    <property type="protein sequence ID" value="GGO39229.1"/>
    <property type="molecule type" value="Genomic_DNA"/>
</dbReference>
<dbReference type="NCBIfam" id="NF000766">
    <property type="entry name" value="PRK00049.1"/>
    <property type="match status" value="1"/>
</dbReference>
<comment type="catalytic activity">
    <reaction evidence="13">
        <text>GTP + H2O = GDP + phosphate + H(+)</text>
        <dbReference type="Rhea" id="RHEA:19669"/>
        <dbReference type="ChEBI" id="CHEBI:15377"/>
        <dbReference type="ChEBI" id="CHEBI:15378"/>
        <dbReference type="ChEBI" id="CHEBI:37565"/>
        <dbReference type="ChEBI" id="CHEBI:43474"/>
        <dbReference type="ChEBI" id="CHEBI:58189"/>
        <dbReference type="EC" id="3.6.5.3"/>
    </reaction>
</comment>
<comment type="function">
    <text evidence="13">GTP hydrolase that promotes the GTP-dependent binding of aminoacyl-tRNA to the A-site of ribosomes during protein biosynthesis.</text>
</comment>
<evidence type="ECO:0000259" key="14">
    <source>
        <dbReference type="PROSITE" id="PS51722"/>
    </source>
</evidence>
<dbReference type="InterPro" id="IPR041709">
    <property type="entry name" value="EF-Tu_GTP-bd"/>
</dbReference>
<keyword evidence="3 13" id="KW-0547">Nucleotide-binding</keyword>
<reference evidence="15" key="2">
    <citation type="submission" date="2020-09" db="EMBL/GenBank/DDBJ databases">
        <authorList>
            <person name="Sun Q."/>
            <person name="Zhou Y."/>
        </authorList>
    </citation>
    <scope>NUCLEOTIDE SEQUENCE</scope>
    <source>
        <strain evidence="15">CGMCC 1.7029</strain>
    </source>
</reference>
<proteinExistence type="inferred from homology"/>
<dbReference type="NCBIfam" id="NF009372">
    <property type="entry name" value="PRK12735.1"/>
    <property type="match status" value="1"/>
</dbReference>
<dbReference type="EMBL" id="BMLP01000006">
    <property type="protein sequence ID" value="GGO35300.1"/>
    <property type="molecule type" value="Genomic_DNA"/>
</dbReference>
<dbReference type="SUPFAM" id="SSF50447">
    <property type="entry name" value="Translation proteins"/>
    <property type="match status" value="1"/>
</dbReference>
<keyword evidence="7 13" id="KW-0648">Protein biosynthesis</keyword>
<dbReference type="GO" id="GO:0003924">
    <property type="term" value="F:GTPase activity"/>
    <property type="evidence" value="ECO:0007669"/>
    <property type="project" value="UniProtKB-UniRule"/>
</dbReference>
<dbReference type="GO" id="GO:0005737">
    <property type="term" value="C:cytoplasm"/>
    <property type="evidence" value="ECO:0007669"/>
    <property type="project" value="UniProtKB-SubCell"/>
</dbReference>
<evidence type="ECO:0000256" key="4">
    <source>
        <dbReference type="ARBA" id="ARBA00022768"/>
    </source>
</evidence>
<dbReference type="InterPro" id="IPR033720">
    <property type="entry name" value="EFTU_2"/>
</dbReference>
<protein>
    <recommendedName>
        <fullName evidence="9 13">Elongation factor Tu</fullName>
        <shortName evidence="13">EF-Tu</shortName>
        <ecNumber evidence="13">3.6.5.3</ecNumber>
    </recommendedName>
</protein>
<dbReference type="PANTHER" id="PTHR43721">
    <property type="entry name" value="ELONGATION FACTOR TU-RELATED"/>
    <property type="match status" value="1"/>
</dbReference>
<evidence type="ECO:0000256" key="3">
    <source>
        <dbReference type="ARBA" id="ARBA00022741"/>
    </source>
</evidence>
<keyword evidence="6 13" id="KW-0460">Magnesium</keyword>
<keyword evidence="17" id="KW-1185">Reference proteome</keyword>
<dbReference type="PROSITE" id="PS00301">
    <property type="entry name" value="G_TR_1"/>
    <property type="match status" value="1"/>
</dbReference>
<dbReference type="CDD" id="cd03707">
    <property type="entry name" value="EFTU_III"/>
    <property type="match status" value="1"/>
</dbReference>
<dbReference type="HAMAP" id="MF_00118_B">
    <property type="entry name" value="EF_Tu_B"/>
    <property type="match status" value="1"/>
</dbReference>
<keyword evidence="4 13" id="KW-0251">Elongation factor</keyword>
<dbReference type="AlphaFoldDB" id="A0A917YLN5"/>
<evidence type="ECO:0000256" key="8">
    <source>
        <dbReference type="ARBA" id="ARBA00023134"/>
    </source>
</evidence>
<dbReference type="InterPro" id="IPR004161">
    <property type="entry name" value="EFTu-like_2"/>
</dbReference>
<comment type="similarity">
    <text evidence="1 13">Belongs to the TRAFAC class translation factor GTPase superfamily. Classic translation factor GTPase family. EF-Tu/EF-1A subfamily.</text>
</comment>